<evidence type="ECO:0000256" key="7">
    <source>
        <dbReference type="ARBA" id="ARBA00023043"/>
    </source>
</evidence>
<feature type="repeat" description="ANK" evidence="9">
    <location>
        <begin position="1406"/>
        <end position="1444"/>
    </location>
</feature>
<keyword evidence="8" id="KW-0539">Nucleus</keyword>
<feature type="domain" description="PARP alpha-helical" evidence="14">
    <location>
        <begin position="2391"/>
        <end position="2529"/>
    </location>
</feature>
<feature type="compositionally biased region" description="Acidic residues" evidence="12">
    <location>
        <begin position="129"/>
        <end position="139"/>
    </location>
</feature>
<dbReference type="Proteomes" id="UP001473302">
    <property type="component" value="Unassembled WGS sequence"/>
</dbReference>
<dbReference type="PROSITE" id="PS50297">
    <property type="entry name" value="ANK_REP_REGION"/>
    <property type="match status" value="10"/>
</dbReference>
<dbReference type="EMBL" id="BAABUK010000002">
    <property type="protein sequence ID" value="GAA5807100.1"/>
    <property type="molecule type" value="Genomic_DNA"/>
</dbReference>
<evidence type="ECO:0000259" key="13">
    <source>
        <dbReference type="PROSITE" id="PS51059"/>
    </source>
</evidence>
<dbReference type="InterPro" id="IPR012317">
    <property type="entry name" value="Poly(ADP-ribose)pol_cat_dom"/>
</dbReference>
<feature type="repeat" description="ANK" evidence="9">
    <location>
        <begin position="1047"/>
        <end position="1079"/>
    </location>
</feature>
<feature type="repeat" description="ANK" evidence="9">
    <location>
        <begin position="1373"/>
        <end position="1405"/>
    </location>
</feature>
<dbReference type="SUPFAM" id="SSF48403">
    <property type="entry name" value="Ankyrin repeat"/>
    <property type="match status" value="7"/>
</dbReference>
<dbReference type="Gene3D" id="1.20.142.10">
    <property type="entry name" value="Poly(ADP-ribose) polymerase, regulatory domain"/>
    <property type="match status" value="1"/>
</dbReference>
<dbReference type="InterPro" id="IPR008893">
    <property type="entry name" value="WGR_domain"/>
</dbReference>
<feature type="repeat" description="ANK" evidence="9">
    <location>
        <begin position="581"/>
        <end position="605"/>
    </location>
</feature>
<comment type="subcellular location">
    <subcellularLocation>
        <location evidence="1">Nucleus</location>
    </subcellularLocation>
</comment>
<feature type="repeat" description="ANK" evidence="9">
    <location>
        <begin position="648"/>
        <end position="673"/>
    </location>
</feature>
<dbReference type="PANTHER" id="PTHR24198">
    <property type="entry name" value="ANKYRIN REPEAT AND PROTEIN KINASE DOMAIN-CONTAINING PROTEIN"/>
    <property type="match status" value="1"/>
</dbReference>
<keyword evidence="7 9" id="KW-0040">ANK repeat</keyword>
<keyword evidence="3 10" id="KW-0808">Transferase</keyword>
<evidence type="ECO:0000256" key="4">
    <source>
        <dbReference type="ARBA" id="ARBA00022695"/>
    </source>
</evidence>
<evidence type="ECO:0000256" key="10">
    <source>
        <dbReference type="RuleBase" id="RU362114"/>
    </source>
</evidence>
<dbReference type="Gene3D" id="1.25.40.20">
    <property type="entry name" value="Ankyrin repeat-containing domain"/>
    <property type="match status" value="8"/>
</dbReference>
<evidence type="ECO:0000313" key="16">
    <source>
        <dbReference type="EMBL" id="GAA5807100.1"/>
    </source>
</evidence>
<accession>A0ABP9YJQ7</accession>
<evidence type="ECO:0000259" key="15">
    <source>
        <dbReference type="PROSITE" id="PS51977"/>
    </source>
</evidence>
<feature type="repeat" description="ANK" evidence="9">
    <location>
        <begin position="547"/>
        <end position="579"/>
    </location>
</feature>
<dbReference type="EC" id="2.4.2.-" evidence="10"/>
<feature type="compositionally biased region" description="Basic and acidic residues" evidence="12">
    <location>
        <begin position="102"/>
        <end position="111"/>
    </location>
</feature>
<dbReference type="Gene3D" id="3.90.228.10">
    <property type="match status" value="1"/>
</dbReference>
<dbReference type="PRINTS" id="PR01415">
    <property type="entry name" value="ANKYRIN"/>
</dbReference>
<dbReference type="Pfam" id="PF00644">
    <property type="entry name" value="PARP"/>
    <property type="match status" value="1"/>
</dbReference>
<evidence type="ECO:0000313" key="17">
    <source>
        <dbReference type="Proteomes" id="UP001473302"/>
    </source>
</evidence>
<dbReference type="Pfam" id="PF05406">
    <property type="entry name" value="WGR"/>
    <property type="match status" value="1"/>
</dbReference>
<feature type="repeat" description="ANK" evidence="9">
    <location>
        <begin position="615"/>
        <end position="647"/>
    </location>
</feature>
<feature type="repeat" description="ANK" evidence="9">
    <location>
        <begin position="1766"/>
        <end position="1788"/>
    </location>
</feature>
<keyword evidence="4" id="KW-0548">Nucleotidyltransferase</keyword>
<name>A0ABP9YJQ7_9FUNG</name>
<dbReference type="SMART" id="SM00773">
    <property type="entry name" value="WGR"/>
    <property type="match status" value="1"/>
</dbReference>
<feature type="compositionally biased region" description="Acidic residues" evidence="12">
    <location>
        <begin position="2957"/>
        <end position="2967"/>
    </location>
</feature>
<protein>
    <recommendedName>
        <fullName evidence="10">Poly [ADP-ribose] polymerase</fullName>
        <shortName evidence="10">PARP</shortName>
        <ecNumber evidence="10">2.4.2.-</ecNumber>
    </recommendedName>
</protein>
<evidence type="ECO:0000256" key="12">
    <source>
        <dbReference type="SAM" id="MobiDB-lite"/>
    </source>
</evidence>
<feature type="repeat" description="ANK" evidence="9">
    <location>
        <begin position="1592"/>
        <end position="1624"/>
    </location>
</feature>
<evidence type="ECO:0000256" key="1">
    <source>
        <dbReference type="ARBA" id="ARBA00004123"/>
    </source>
</evidence>
<dbReference type="InterPro" id="IPR002110">
    <property type="entry name" value="Ankyrin_rpt"/>
</dbReference>
<feature type="region of interest" description="Disordered" evidence="12">
    <location>
        <begin position="1"/>
        <end position="36"/>
    </location>
</feature>
<dbReference type="InterPro" id="IPR036770">
    <property type="entry name" value="Ankyrin_rpt-contain_sf"/>
</dbReference>
<evidence type="ECO:0000256" key="11">
    <source>
        <dbReference type="SAM" id="Coils"/>
    </source>
</evidence>
<sequence>MTKSNPPPLRSSSRRVAQKNKVSVTKAPKKQLALARKTKKNVVNILDFKKKSGKIMYLVERDETGLKAWETENMIESLDILTKYQQKVQTESGYSINENSEEQPRDSEHSRPSRASKTRAVIALKQPDYIEDGYVSDDNEINRKSVRKNSGTKKPANKKSGGRKTKAETLADIQRAERLDRQRLRSELNPEEITQGVNHFYGKNCCLQCAANTYRDKLESNDLNGLETALKDKDIPTYSYEDTPNGLNFIQYAVVLQREKFAETLEEHNRTANMSLYPVVPSKYTVYDGGNTGRNRGLGEYRNRQFRRVEESRGNRVGNSAFYKAADSKRTFMNVEDQIGVSMLRSFMPYISKDTFRDENVIANYLVHFSNGSHDVYYAASSGSRLLAKSLLEHVNLTGRSTFNLLHEEVLKFENGQSLTSYRKTKILKMASDAYNVTPYHLSAINPSATYLSELYEALDPAERLQTDIYGRSVAFYAAVSETSACLEFLESKAFNLSLVDKYKMSPLMQAARFGRSHNVEILIKHLRGGPEVTETSPFVFQTLVRNRRTALHYAAFFGHAETCRVLIKYNAPVECIENLDKQTPLLYAAKNGNTECVRVLIEEGKSNPEKGDKFSRTALHYACMNGHTEVVKYLLSQGVDSNSYDSSHNAPIHFAAAFGYIKIVHLLIEYGSTDPSTCNVWRSTPCSIANMKGHIGIVKYLLELSHTSIDVNFKDQDGCIMLQNCLNESVATPLEKKTNIEKITLLLAMKADINSINLEGDTPLHTLASNTSFSKLQPKGWETFYTVPSSYHTYEVIDYDEIEGVEYQKVLAKLLIDHGADLDIKNFRKETPLATAMRLGNHHLVTLFIEAGAKFWVDTDEKCNNFFHYFGNFIAFINGLQPHYELDTMIKERFLNIAKEMWAAVVSHSTSHIAEVRKIINVRNNEGYTPLIYSVKSAVEKQRKAMIREKKMVLSVVFNNSTNNLGTFINYNTYQTSDNKGYPSKMFEKADLPLNVNLAFTFDLWVSFMREMVILFKPNMSEYVTLPVKFKRDKSNAKKADYPALTGYTALHIAAQTQCTTLINFLMENGSKPNVCVKLSNEVLSGDTPMTIAYHHKKDLYQEVPNKSLECTEVVKKKFVLTKPDFKNTLCETVKSFIQFKACPYITNSSGTSVLLKASASMDSRNLVQICNAKPSKDGDVNTKNDKEETSLMMAVNSLEAVIKLKEKKPNVEIIKHILKANADPNICYENGDTILMKIIRTMDVTLLETLLENTVISIDHNIKNKNQENALIVACQLKEPKIALFYLSHLKRSSGLCEINTFSYEKHSALSYACRNAELQVVKELLSLNANPNFTMPQHVPLIEAVSGQNIDIIDLLIKQGAFINEKNEPYGNTALHTAIIDGKHRIVKLLLENGADFDIPNTRLQSPLHLAVQNTKSQTNRSFRIERLLMKAGANINALDLFGRTPLHYVFVESNLIPITRNTSIISKKVKQVAKEIKTEKDRMKALNSFSAKFDLGEFSEDSNHLNVWMKAAKKIQLDKSELEEKKENIESERKDEEDILILDEERDLLKVYCDYSWEDTAPARFDPIDILKYLSDSEDLHYDIKDEFGRTPLHYAACVGAFSCTSLLVEKNVDINAIDSDKNGPVQLALRNNHVDYSVMLCNFGATVNSDIILKDGESTSTFGFSLSKSLINVAYLIMDKGAIPIESVRESLKNGKFHMAEILLHSIDDESLSVTLPTVNQNVWHVLSDFKPFSNEVWEEYVQEFIEKLLPLNLSVFQDSYGRTPVHYAAKHGQTALLRCLLSMSNVLINIIDTDGYSELDYAVESGIFESVNELINARVSVTSIIKSQKPSLVLKSVQSNHYEITELLLKHGAPSDEDSRYGRINAVMVACQNKNLEMLNLLISHNANLNTPSHVERRESFGEKYTVLLYPIFAVSYFNSTLLEVMLKAGANPNVYGPDSKPEYGRSCFMYNVSIEAPQNQQTLLDYNVDLNAKDPKTTRTIFYQFFFGKMKYGQDFKDTSNIDYDRLKFDDVIYERMIQKFKPDVNSVDEVTGMTPLELAIREKNLIIVERLLSLGANINTETCNKTNNLLSASALNPTCQKLPAIIHAIIQNNLNLLQFIFEHAQDEMNWTWQDKDKRNVLSIITGSVGGISHENISILKFVAEKMKPKIFKRLLQMRDMHGFTPTEYAYQRHNKDLYNTIIRLEPTVKITQTLQKSHEEEDSPMDVDYISTESIDEDARIEREILQKEKDIEKAKDKTLSTKTDGDTVKVDSYSKLDKVGYVMLDENNKPYDVMLIKVELRGWGVYTDTSFYKMSIIHNKILNLNILWTRWGNYGDEGQHQKTPFLHLEEAIVEFKSIFKAKTANAWEDCLTSFVQKQGRYGLLQVSQHPRDVIVKDFNFLQSSIPAHLPQPVTNVMKLICNHTYLTRVYDDSHVDMPLGQVPQSTIKSARQILFDIQKMSVKLLECRNQYTNKAKVMESRTWEFRIAQKCVDYARLLPRNDDRNQPFRNLIDNYNSHFKDELSRMEDLSYVGFAANVILAAKHHLDTINPLQYAYHALNCSLRSIEPESTEYQLIHNYMQSTATGNYELVNLLAVNRADEEQRFSPFKKEANRKLLWHGSRIGNFMGILKQGLRVSPRTSASNGAMLGSGVYFGDTFAKSLNYSTENYGTYQSAYRLLFVCEVALGSKTAIYDQSNYQLSIDNLDSMKGEGSSTPDPENAVYDSNGVCIPMGPCIPFTRTAGEDGQINSTPFLNHNEFAVYDKNRVKIRYLLIIRDSKSCFLCSKPEERNLKPLHEHSLKSYNYTRFNEFEREVIEAYMTYQNLSPQDIFDQDLNEFIESGNYKKKWDTPLDLCHDSKVCRKCANSIVAIMLEKRVTSKDADIPEFLKSKPQCMYGKECRTQSTMGHIKKYQHWLKEDVSGKYQFCIKKVGLSKSDMETEEEAEHTGDETEEEEEEDGGSDDHSENDSDDFMETDEE</sequence>
<evidence type="ECO:0000256" key="2">
    <source>
        <dbReference type="ARBA" id="ARBA00022676"/>
    </source>
</evidence>
<evidence type="ECO:0000256" key="3">
    <source>
        <dbReference type="ARBA" id="ARBA00022679"/>
    </source>
</evidence>
<dbReference type="Pfam" id="PF00023">
    <property type="entry name" value="Ank"/>
    <property type="match status" value="2"/>
</dbReference>
<dbReference type="SUPFAM" id="SSF47587">
    <property type="entry name" value="Domain of poly(ADP-ribose) polymerase"/>
    <property type="match status" value="1"/>
</dbReference>
<dbReference type="PANTHER" id="PTHR24198:SF165">
    <property type="entry name" value="ANKYRIN REPEAT-CONTAINING PROTEIN-RELATED"/>
    <property type="match status" value="1"/>
</dbReference>
<evidence type="ECO:0000256" key="8">
    <source>
        <dbReference type="ARBA" id="ARBA00023242"/>
    </source>
</evidence>
<keyword evidence="6 10" id="KW-0520">NAD</keyword>
<feature type="compositionally biased region" description="Acidic residues" evidence="12">
    <location>
        <begin position="2928"/>
        <end position="2949"/>
    </location>
</feature>
<feature type="repeat" description="ANK" evidence="9">
    <location>
        <begin position="1339"/>
        <end position="1371"/>
    </location>
</feature>
<dbReference type="SUPFAM" id="SSF142921">
    <property type="entry name" value="WGR domain-like"/>
    <property type="match status" value="1"/>
</dbReference>
<feature type="repeat" description="ANK" evidence="9">
    <location>
        <begin position="2039"/>
        <end position="2071"/>
    </location>
</feature>
<feature type="region of interest" description="Disordered" evidence="12">
    <location>
        <begin position="2924"/>
        <end position="2967"/>
    </location>
</feature>
<dbReference type="Pfam" id="PF12796">
    <property type="entry name" value="Ank_2"/>
    <property type="match status" value="5"/>
</dbReference>
<proteinExistence type="predicted"/>
<dbReference type="PROSITE" id="PS51977">
    <property type="entry name" value="WGR"/>
    <property type="match status" value="1"/>
</dbReference>
<keyword evidence="2 10" id="KW-0328">Glycosyltransferase</keyword>
<organism evidence="16 17">
    <name type="scientific">Mucor flavus</name>
    <dbReference type="NCBI Taxonomy" id="439312"/>
    <lineage>
        <taxon>Eukaryota</taxon>
        <taxon>Fungi</taxon>
        <taxon>Fungi incertae sedis</taxon>
        <taxon>Mucoromycota</taxon>
        <taxon>Mucoromycotina</taxon>
        <taxon>Mucoromycetes</taxon>
        <taxon>Mucorales</taxon>
        <taxon>Mucorineae</taxon>
        <taxon>Mucoraceae</taxon>
        <taxon>Mucor</taxon>
    </lineage>
</organism>
<dbReference type="PROSITE" id="PS51059">
    <property type="entry name" value="PARP_CATALYTIC"/>
    <property type="match status" value="1"/>
</dbReference>
<evidence type="ECO:0000256" key="6">
    <source>
        <dbReference type="ARBA" id="ARBA00023027"/>
    </source>
</evidence>
<evidence type="ECO:0000256" key="9">
    <source>
        <dbReference type="PROSITE-ProRule" id="PRU00023"/>
    </source>
</evidence>
<evidence type="ECO:0000256" key="5">
    <source>
        <dbReference type="ARBA" id="ARBA00022737"/>
    </source>
</evidence>
<dbReference type="Pfam" id="PF02877">
    <property type="entry name" value="PARP_reg"/>
    <property type="match status" value="1"/>
</dbReference>
<feature type="coiled-coil region" evidence="11">
    <location>
        <begin position="1509"/>
        <end position="1543"/>
    </location>
</feature>
<dbReference type="CDD" id="cd07997">
    <property type="entry name" value="WGR_PARP"/>
    <property type="match status" value="1"/>
</dbReference>
<dbReference type="PROSITE" id="PS50088">
    <property type="entry name" value="ANK_REPEAT"/>
    <property type="match status" value="11"/>
</dbReference>
<dbReference type="InterPro" id="IPR004102">
    <property type="entry name" value="Poly(ADP-ribose)pol_reg_dom"/>
</dbReference>
<evidence type="ECO:0000259" key="14">
    <source>
        <dbReference type="PROSITE" id="PS51060"/>
    </source>
</evidence>
<reference evidence="16 17" key="1">
    <citation type="submission" date="2024-04" db="EMBL/GenBank/DDBJ databases">
        <title>genome sequences of Mucor flavus KT1a and Helicostylum pulchrum KT1b strains isolated from the surface of a dry-aged beef.</title>
        <authorList>
            <person name="Toyotome T."/>
            <person name="Hosono M."/>
            <person name="Torimaru M."/>
            <person name="Fukuda K."/>
            <person name="Mikami N."/>
        </authorList>
    </citation>
    <scope>NUCLEOTIDE SEQUENCE [LARGE SCALE GENOMIC DNA]</scope>
    <source>
        <strain evidence="16 17">KT1a</strain>
    </source>
</reference>
<keyword evidence="11" id="KW-0175">Coiled coil</keyword>
<feature type="domain" description="PARP catalytic" evidence="13">
    <location>
        <begin position="2539"/>
        <end position="2773"/>
    </location>
</feature>
<gene>
    <name evidence="16" type="ORF">MFLAVUS_000450</name>
</gene>
<dbReference type="SMART" id="SM00248">
    <property type="entry name" value="ANK"/>
    <property type="match status" value="31"/>
</dbReference>
<dbReference type="SUPFAM" id="SSF56399">
    <property type="entry name" value="ADP-ribosylation"/>
    <property type="match status" value="1"/>
</dbReference>
<feature type="compositionally biased region" description="Basic residues" evidence="12">
    <location>
        <begin position="144"/>
        <end position="164"/>
    </location>
</feature>
<dbReference type="PROSITE" id="PS51060">
    <property type="entry name" value="PARP_ALPHA_HD"/>
    <property type="match status" value="1"/>
</dbReference>
<comment type="caution">
    <text evidence="16">The sequence shown here is derived from an EMBL/GenBank/DDBJ whole genome shotgun (WGS) entry which is preliminary data.</text>
</comment>
<feature type="region of interest" description="Disordered" evidence="12">
    <location>
        <begin position="91"/>
        <end position="168"/>
    </location>
</feature>
<keyword evidence="5" id="KW-0677">Repeat</keyword>
<dbReference type="InterPro" id="IPR036616">
    <property type="entry name" value="Poly(ADP-ribose)pol_reg_dom_sf"/>
</dbReference>
<keyword evidence="17" id="KW-1185">Reference proteome</keyword>
<feature type="domain" description="WGR" evidence="15">
    <location>
        <begin position="2268"/>
        <end position="2370"/>
    </location>
</feature>
<dbReference type="InterPro" id="IPR036930">
    <property type="entry name" value="WGR_dom_sf"/>
</dbReference>